<evidence type="ECO:0000256" key="18">
    <source>
        <dbReference type="SAM" id="Coils"/>
    </source>
</evidence>
<evidence type="ECO:0000256" key="9">
    <source>
        <dbReference type="ARBA" id="ARBA00022882"/>
    </source>
</evidence>
<evidence type="ECO:0000256" key="4">
    <source>
        <dbReference type="ARBA" id="ARBA00022568"/>
    </source>
</evidence>
<feature type="compositionally biased region" description="Polar residues" evidence="19">
    <location>
        <begin position="496"/>
        <end position="506"/>
    </location>
</feature>
<keyword evidence="7" id="KW-0677">Repeat</keyword>
<proteinExistence type="inferred from homology"/>
<feature type="transmembrane region" description="Helical" evidence="20">
    <location>
        <begin position="1129"/>
        <end position="1150"/>
    </location>
</feature>
<accession>A0ABQ7TIQ3</accession>
<feature type="region of interest" description="Disordered" evidence="19">
    <location>
        <begin position="232"/>
        <end position="327"/>
    </location>
</feature>
<protein>
    <recommendedName>
        <fullName evidence="17">Voltage-dependent P/Q-type calcium channel subunit alpha</fullName>
    </recommendedName>
</protein>
<keyword evidence="12 20" id="KW-0472">Membrane</keyword>
<evidence type="ECO:0000259" key="21">
    <source>
        <dbReference type="Pfam" id="PF00520"/>
    </source>
</evidence>
<feature type="transmembrane region" description="Helical" evidence="20">
    <location>
        <begin position="1074"/>
        <end position="1097"/>
    </location>
</feature>
<keyword evidence="6 20" id="KW-0812">Transmembrane</keyword>
<feature type="transmembrane region" description="Helical" evidence="20">
    <location>
        <begin position="850"/>
        <end position="872"/>
    </location>
</feature>
<dbReference type="InterPro" id="IPR005448">
    <property type="entry name" value="CACNA1A"/>
</dbReference>
<keyword evidence="8 17" id="KW-0106">Calcium</keyword>
<comment type="subcellular location">
    <subcellularLocation>
        <location evidence="1">Cell membrane</location>
        <topology evidence="1">Multi-pass membrane protein</topology>
    </subcellularLocation>
    <subcellularLocation>
        <location evidence="17">Membrane</location>
        <topology evidence="17">Multi-pass membrane protein</topology>
    </subcellularLocation>
</comment>
<evidence type="ECO:0000256" key="20">
    <source>
        <dbReference type="SAM" id="Phobius"/>
    </source>
</evidence>
<evidence type="ECO:0000256" key="1">
    <source>
        <dbReference type="ARBA" id="ARBA00004651"/>
    </source>
</evidence>
<feature type="transmembrane region" description="Helical" evidence="20">
    <location>
        <begin position="963"/>
        <end position="988"/>
    </location>
</feature>
<keyword evidence="10 20" id="KW-1133">Transmembrane helix</keyword>
<feature type="compositionally biased region" description="Acidic residues" evidence="19">
    <location>
        <begin position="661"/>
        <end position="670"/>
    </location>
</feature>
<keyword evidence="14" id="KW-0407">Ion channel</keyword>
<keyword evidence="18" id="KW-0175">Coiled coil</keyword>
<keyword evidence="3" id="KW-1003">Cell membrane</keyword>
<keyword evidence="13" id="KW-1015">Disulfide bond</keyword>
<evidence type="ECO:0000256" key="2">
    <source>
        <dbReference type="ARBA" id="ARBA00022448"/>
    </source>
</evidence>
<dbReference type="Gene3D" id="1.10.287.70">
    <property type="match status" value="4"/>
</dbReference>
<keyword evidence="2" id="KW-0813">Transport</keyword>
<gene>
    <name evidence="23" type="ORF">JD844_011867</name>
</gene>
<evidence type="ECO:0000256" key="11">
    <source>
        <dbReference type="ARBA" id="ARBA00023065"/>
    </source>
</evidence>
<keyword evidence="9 17" id="KW-0851">Voltage-gated channel</keyword>
<feature type="region of interest" description="Disordered" evidence="19">
    <location>
        <begin position="344"/>
        <end position="569"/>
    </location>
</feature>
<evidence type="ECO:0000256" key="6">
    <source>
        <dbReference type="ARBA" id="ARBA00022692"/>
    </source>
</evidence>
<dbReference type="Gene3D" id="1.20.120.350">
    <property type="entry name" value="Voltage-gated potassium channels. Chain C"/>
    <property type="match status" value="1"/>
</dbReference>
<dbReference type="InterPro" id="IPR050599">
    <property type="entry name" value="VDCC_alpha-1_subunit"/>
</dbReference>
<feature type="domain" description="Voltage-dependent L-type calcium channel IQ-associated" evidence="22">
    <location>
        <begin position="1266"/>
        <end position="1311"/>
    </location>
</feature>
<evidence type="ECO:0000256" key="5">
    <source>
        <dbReference type="ARBA" id="ARBA00022673"/>
    </source>
</evidence>
<feature type="transmembrane region" description="Helical" evidence="20">
    <location>
        <begin position="774"/>
        <end position="793"/>
    </location>
</feature>
<dbReference type="Proteomes" id="UP000826234">
    <property type="component" value="Unassembled WGS sequence"/>
</dbReference>
<feature type="compositionally biased region" description="Basic and acidic residues" evidence="19">
    <location>
        <begin position="393"/>
        <end position="423"/>
    </location>
</feature>
<feature type="domain" description="Ion transport" evidence="21">
    <location>
        <begin position="1040"/>
        <end position="1121"/>
    </location>
</feature>
<feature type="transmembrane region" description="Helical" evidence="20">
    <location>
        <begin position="741"/>
        <end position="762"/>
    </location>
</feature>
<evidence type="ECO:0000256" key="3">
    <source>
        <dbReference type="ARBA" id="ARBA00022475"/>
    </source>
</evidence>
<feature type="domain" description="Ion transport" evidence="21">
    <location>
        <begin position="61"/>
        <end position="140"/>
    </location>
</feature>
<feature type="compositionally biased region" description="Low complexity" evidence="19">
    <location>
        <begin position="551"/>
        <end position="561"/>
    </location>
</feature>
<dbReference type="InterPro" id="IPR031649">
    <property type="entry name" value="GPHH_dom"/>
</dbReference>
<evidence type="ECO:0000259" key="22">
    <source>
        <dbReference type="Pfam" id="PF16905"/>
    </source>
</evidence>
<feature type="compositionally biased region" description="Basic and acidic residues" evidence="19">
    <location>
        <begin position="232"/>
        <end position="241"/>
    </location>
</feature>
<feature type="region of interest" description="Disordered" evidence="19">
    <location>
        <begin position="644"/>
        <end position="679"/>
    </location>
</feature>
<feature type="transmembrane region" description="Helical" evidence="20">
    <location>
        <begin position="1044"/>
        <end position="1062"/>
    </location>
</feature>
<evidence type="ECO:0000313" key="24">
    <source>
        <dbReference type="Proteomes" id="UP000826234"/>
    </source>
</evidence>
<dbReference type="EMBL" id="JAIPUX010000439">
    <property type="protein sequence ID" value="KAH0629639.1"/>
    <property type="molecule type" value="Genomic_DNA"/>
</dbReference>
<feature type="domain" description="Ion transport" evidence="21">
    <location>
        <begin position="703"/>
        <end position="993"/>
    </location>
</feature>
<evidence type="ECO:0000256" key="16">
    <source>
        <dbReference type="ARBA" id="ARBA00037936"/>
    </source>
</evidence>
<evidence type="ECO:0000256" key="8">
    <source>
        <dbReference type="ARBA" id="ARBA00022837"/>
    </source>
</evidence>
<dbReference type="PRINTS" id="PR00167">
    <property type="entry name" value="CACHANNEL"/>
</dbReference>
<evidence type="ECO:0000256" key="12">
    <source>
        <dbReference type="ARBA" id="ARBA00023136"/>
    </source>
</evidence>
<dbReference type="PANTHER" id="PTHR45628">
    <property type="entry name" value="VOLTAGE-DEPENDENT CALCIUM CHANNEL TYPE A SUBUNIT ALPHA-1"/>
    <property type="match status" value="1"/>
</dbReference>
<dbReference type="SUPFAM" id="SSF81324">
    <property type="entry name" value="Voltage-gated potassium channels"/>
    <property type="match status" value="3"/>
</dbReference>
<feature type="transmembrane region" description="Helical" evidence="20">
    <location>
        <begin position="702"/>
        <end position="721"/>
    </location>
</feature>
<evidence type="ECO:0000256" key="10">
    <source>
        <dbReference type="ARBA" id="ARBA00022989"/>
    </source>
</evidence>
<feature type="transmembrane region" description="Helical" evidence="20">
    <location>
        <begin position="1222"/>
        <end position="1246"/>
    </location>
</feature>
<evidence type="ECO:0000313" key="23">
    <source>
        <dbReference type="EMBL" id="KAH0629639.1"/>
    </source>
</evidence>
<feature type="compositionally biased region" description="Basic and acidic residues" evidence="19">
    <location>
        <begin position="263"/>
        <end position="327"/>
    </location>
</feature>
<dbReference type="InterPro" id="IPR027359">
    <property type="entry name" value="Volt_channel_dom_sf"/>
</dbReference>
<dbReference type="InterPro" id="IPR005821">
    <property type="entry name" value="Ion_trans_dom"/>
</dbReference>
<feature type="transmembrane region" description="Helical" evidence="20">
    <location>
        <begin position="107"/>
        <end position="131"/>
    </location>
</feature>
<feature type="compositionally biased region" description="Low complexity" evidence="19">
    <location>
        <begin position="522"/>
        <end position="534"/>
    </location>
</feature>
<feature type="compositionally biased region" description="Polar residues" evidence="19">
    <location>
        <begin position="469"/>
        <end position="489"/>
    </location>
</feature>
<keyword evidence="5 17" id="KW-0107">Calcium channel</keyword>
<name>A0ABQ7TIQ3_PHRPL</name>
<organism evidence="23 24">
    <name type="scientific">Phrynosoma platyrhinos</name>
    <name type="common">Desert horned lizard</name>
    <dbReference type="NCBI Taxonomy" id="52577"/>
    <lineage>
        <taxon>Eukaryota</taxon>
        <taxon>Metazoa</taxon>
        <taxon>Chordata</taxon>
        <taxon>Craniata</taxon>
        <taxon>Vertebrata</taxon>
        <taxon>Euteleostomi</taxon>
        <taxon>Lepidosauria</taxon>
        <taxon>Squamata</taxon>
        <taxon>Bifurcata</taxon>
        <taxon>Unidentata</taxon>
        <taxon>Episquamata</taxon>
        <taxon>Toxicofera</taxon>
        <taxon>Iguania</taxon>
        <taxon>Phrynosomatidae</taxon>
        <taxon>Phrynosomatinae</taxon>
        <taxon>Phrynosoma</taxon>
    </lineage>
</organism>
<keyword evidence="4 17" id="KW-0109">Calcium transport</keyword>
<evidence type="ECO:0000256" key="19">
    <source>
        <dbReference type="SAM" id="MobiDB-lite"/>
    </source>
</evidence>
<evidence type="ECO:0000256" key="17">
    <source>
        <dbReference type="RuleBase" id="RU003808"/>
    </source>
</evidence>
<dbReference type="PANTHER" id="PTHR45628:SF3">
    <property type="entry name" value="VOLTAGE-DEPENDENT P_Q-TYPE CALCIUM CHANNEL SUBUNIT ALPHA-1A"/>
    <property type="match status" value="1"/>
</dbReference>
<dbReference type="Gene3D" id="1.10.238.10">
    <property type="entry name" value="EF-hand"/>
    <property type="match status" value="1"/>
</dbReference>
<comment type="similarity">
    <text evidence="16">Belongs to the calcium channel alpha-1 subunit (TC 1.A.1.11) family. CACNA1A subfamily.</text>
</comment>
<comment type="function">
    <text evidence="17">Voltage-sensitive calcium channels (VSCC) mediate the entry of calcium ions into excitable cells and are also involved in a variety of calcium-dependent processes, including muscle contraction, hormone or neurotransmitter release, gene expression, cell motility, cell division and cell death. The isoform alpha-1A gives rise to P and/or Q-type calcium currents.</text>
</comment>
<feature type="domain" description="Ion transport" evidence="21">
    <location>
        <begin position="1124"/>
        <end position="1256"/>
    </location>
</feature>
<feature type="coiled-coil region" evidence="18">
    <location>
        <begin position="127"/>
        <end position="163"/>
    </location>
</feature>
<evidence type="ECO:0000256" key="14">
    <source>
        <dbReference type="ARBA" id="ARBA00023303"/>
    </source>
</evidence>
<dbReference type="Pfam" id="PF00520">
    <property type="entry name" value="Ion_trans"/>
    <property type="match status" value="4"/>
</dbReference>
<sequence length="1318" mass="150517">MSAVSGDTDDYQKFSPEFLSQLHSSPSAMVEDSGPASPLEVTNISVLVGLVFHLHRFNFDDGTPPTNFDTFPAAIMTVFQILTGEDWNEVMYDGIQSQGGVDKGMMFSIYFIVLTLFGNYTLLNVFLAIAVDNLANAQELTKDEQEEEEAANQKLALQKAKEVAEVSPLSAANMSIAVKEQQKNQKGVKSVWEQRTTEMRKQNLMTSREALYNELDPEDRWKVTYARQMRPDMKTHLDRPLVVDPQENRNNNTNKTRPSEPPLDPHFRQQRPEEFLRKPPRYHEHPREPHMYERPDSGSFEPRRPRSSSKEIDFIQESGYHEIDYPSKEHNAILDRSYHGDCDSERIKALDPHHRHRGSKESRSGSPRTADGDREHRRHRVHRRAPDEGGGEEGNKGERRPRHREGSRPARGDVEGEHPDGERRRRHRHAAQENQGSGLPPGPNLSTTRPIQQDMGRLEPPVAEDIDNMKNNKLATNETSNSHPISHPQNPAKGGSHSNSTPSQAPQNPPVPLDQQLLNSQNSASRRTPNNPSNPASPGPPKNPENSLIVTNPTTQNNPPKTAKKPEHTVVEVPPPFPPPINNAIMQVVSFYGNPSATEYPLFLPVSTFIYEAFLKIDGLLPSTSAAASIKSFSFFSPNFGSDEVNKNANPEPLPKKEEEKKEEEDDDGGENGPKPMPPYSSMFILSTTNPFRRLCHYIVNLRYFEICILTVIAMSSIALAAEDPVQPRAPRNNVLRYFDYVFTGVFTFEMVVKMIDLGLILHRGSYFRDLWNILDFIVVSGALVAFAFTQQLNKNAVLDADTTVGSKGKDINTIKSLRVLRVLRPLKTIKRLPKLKAVFDCVVNSLKNVLNILIVYMLFMFIFAVVAVQLFKGKFFYCTDESKEFEKDCRGEYLVYEKNNEVKAERREWRKYEFHYDNVLWALLTLFTVSTGEGWPDVLKHSVDATYENQGPSPGYRMEMSIFYVVYFVVFPFFFVNIFVALIIITFQEQGDKMMEEYSLEKNERACIDFAISAKPLTRHMPQNKQSFQYRMWQFVVSPPFEYTIMAMIALNTIVLMMKFYHATTLYDNLLKTFNIVFTALFSLECILKIIAFGLLNYFRDAWNIFDFVTVLGSITDILVTEFGALPYVCLLIAMLFFIYAIIGMQVFGNISIDIDEDMPEDDKPAITEHNNFRTFFQALMLLFRSATGEAWHEIMLSCLSGKPCDEKADVEGNECGNEFAYFYFVSFIFLCSFLMLNLFVAVIMDNFEYLTRDSSILGPHHLDEYVRVWAEYDPAAWGRMTFMDMYEMLRHMSPPLGLGKKCPARVAYKVEYFLKK</sequence>
<evidence type="ECO:0000256" key="15">
    <source>
        <dbReference type="ARBA" id="ARBA00036634"/>
    </source>
</evidence>
<keyword evidence="11" id="KW-0406">Ion transport</keyword>
<reference evidence="23 24" key="1">
    <citation type="journal article" date="2022" name="Gigascience">
        <title>A chromosome-level genome assembly and annotation of the desert horned lizard, Phrynosoma platyrhinos, provides insight into chromosomal rearrangements among reptiles.</title>
        <authorList>
            <person name="Koochekian N."/>
            <person name="Ascanio A."/>
            <person name="Farleigh K."/>
            <person name="Card D.C."/>
            <person name="Schield D.R."/>
            <person name="Castoe T.A."/>
            <person name="Jezkova T."/>
        </authorList>
    </citation>
    <scope>NUCLEOTIDE SEQUENCE [LARGE SCALE GENOMIC DNA]</scope>
    <source>
        <strain evidence="23">NK-2021</strain>
    </source>
</reference>
<dbReference type="InterPro" id="IPR002077">
    <property type="entry name" value="VDCCAlpha1"/>
</dbReference>
<comment type="caution">
    <text evidence="23">The sequence shown here is derived from an EMBL/GenBank/DDBJ whole genome shotgun (WGS) entry which is preliminary data.</text>
</comment>
<dbReference type="PRINTS" id="PR01632">
    <property type="entry name" value="PQVDCCALPHA1"/>
</dbReference>
<comment type="catalytic activity">
    <reaction evidence="15">
        <text>Ca(2+)(in) = Ca(2+)(out)</text>
        <dbReference type="Rhea" id="RHEA:29671"/>
        <dbReference type="ChEBI" id="CHEBI:29108"/>
    </reaction>
</comment>
<evidence type="ECO:0000256" key="13">
    <source>
        <dbReference type="ARBA" id="ARBA00023157"/>
    </source>
</evidence>
<keyword evidence="24" id="KW-1185">Reference proteome</keyword>
<dbReference type="Pfam" id="PF16905">
    <property type="entry name" value="GPHH"/>
    <property type="match status" value="1"/>
</dbReference>
<evidence type="ECO:0000256" key="7">
    <source>
        <dbReference type="ARBA" id="ARBA00022737"/>
    </source>
</evidence>